<keyword evidence="4" id="KW-1185">Reference proteome</keyword>
<name>W9YIN1_9EURO</name>
<protein>
    <recommendedName>
        <fullName evidence="2">AB hydrolase-1 domain-containing protein</fullName>
    </recommendedName>
</protein>
<dbReference type="InterPro" id="IPR029058">
    <property type="entry name" value="AB_hydrolase_fold"/>
</dbReference>
<evidence type="ECO:0000259" key="2">
    <source>
        <dbReference type="Pfam" id="PF12697"/>
    </source>
</evidence>
<feature type="region of interest" description="Disordered" evidence="1">
    <location>
        <begin position="426"/>
        <end position="462"/>
    </location>
</feature>
<dbReference type="GeneID" id="19163079"/>
<feature type="region of interest" description="Disordered" evidence="1">
    <location>
        <begin position="309"/>
        <end position="353"/>
    </location>
</feature>
<evidence type="ECO:0000256" key="1">
    <source>
        <dbReference type="SAM" id="MobiDB-lite"/>
    </source>
</evidence>
<dbReference type="Gene3D" id="3.40.50.1820">
    <property type="entry name" value="alpha/beta hydrolase"/>
    <property type="match status" value="1"/>
</dbReference>
<feature type="compositionally biased region" description="Basic and acidic residues" evidence="1">
    <location>
        <begin position="436"/>
        <end position="462"/>
    </location>
</feature>
<dbReference type="PANTHER" id="PTHR47842">
    <property type="entry name" value="EXPRESSED PROTEIN"/>
    <property type="match status" value="1"/>
</dbReference>
<dbReference type="eggNOG" id="ENOG502RY95">
    <property type="taxonomic scope" value="Eukaryota"/>
</dbReference>
<comment type="caution">
    <text evidence="3">The sequence shown here is derived from an EMBL/GenBank/DDBJ whole genome shotgun (WGS) entry which is preliminary data.</text>
</comment>
<dbReference type="OrthoDB" id="3248508at2759"/>
<reference evidence="3 4" key="1">
    <citation type="submission" date="2013-03" db="EMBL/GenBank/DDBJ databases">
        <title>The Genome Sequence of Capronia coronata CBS 617.96.</title>
        <authorList>
            <consortium name="The Broad Institute Genomics Platform"/>
            <person name="Cuomo C."/>
            <person name="de Hoog S."/>
            <person name="Gorbushina A."/>
            <person name="Walker B."/>
            <person name="Young S.K."/>
            <person name="Zeng Q."/>
            <person name="Gargeya S."/>
            <person name="Fitzgerald M."/>
            <person name="Haas B."/>
            <person name="Abouelleil A."/>
            <person name="Allen A.W."/>
            <person name="Alvarado L."/>
            <person name="Arachchi H.M."/>
            <person name="Berlin A.M."/>
            <person name="Chapman S.B."/>
            <person name="Gainer-Dewar J."/>
            <person name="Goldberg J."/>
            <person name="Griggs A."/>
            <person name="Gujja S."/>
            <person name="Hansen M."/>
            <person name="Howarth C."/>
            <person name="Imamovic A."/>
            <person name="Ireland A."/>
            <person name="Larimer J."/>
            <person name="McCowan C."/>
            <person name="Murphy C."/>
            <person name="Pearson M."/>
            <person name="Poon T.W."/>
            <person name="Priest M."/>
            <person name="Roberts A."/>
            <person name="Saif S."/>
            <person name="Shea T."/>
            <person name="Sisk P."/>
            <person name="Sykes S."/>
            <person name="Wortman J."/>
            <person name="Nusbaum C."/>
            <person name="Birren B."/>
        </authorList>
    </citation>
    <scope>NUCLEOTIDE SEQUENCE [LARGE SCALE GENOMIC DNA]</scope>
    <source>
        <strain evidence="3 4">CBS 617.96</strain>
    </source>
</reference>
<organism evidence="3 4">
    <name type="scientific">Capronia coronata CBS 617.96</name>
    <dbReference type="NCBI Taxonomy" id="1182541"/>
    <lineage>
        <taxon>Eukaryota</taxon>
        <taxon>Fungi</taxon>
        <taxon>Dikarya</taxon>
        <taxon>Ascomycota</taxon>
        <taxon>Pezizomycotina</taxon>
        <taxon>Eurotiomycetes</taxon>
        <taxon>Chaetothyriomycetidae</taxon>
        <taxon>Chaetothyriales</taxon>
        <taxon>Herpotrichiellaceae</taxon>
        <taxon>Capronia</taxon>
    </lineage>
</organism>
<dbReference type="InterPro" id="IPR000073">
    <property type="entry name" value="AB_hydrolase_1"/>
</dbReference>
<feature type="domain" description="AB hydrolase-1" evidence="2">
    <location>
        <begin position="58"/>
        <end position="248"/>
    </location>
</feature>
<evidence type="ECO:0000313" key="3">
    <source>
        <dbReference type="EMBL" id="EXJ82159.1"/>
    </source>
</evidence>
<dbReference type="AlphaFoldDB" id="W9YIN1"/>
<feature type="compositionally biased region" description="Polar residues" evidence="1">
    <location>
        <begin position="335"/>
        <end position="344"/>
    </location>
</feature>
<dbReference type="Proteomes" id="UP000019484">
    <property type="component" value="Unassembled WGS sequence"/>
</dbReference>
<dbReference type="RefSeq" id="XP_007727280.1">
    <property type="nucleotide sequence ID" value="XM_007729090.1"/>
</dbReference>
<dbReference type="EMBL" id="AMWN01000007">
    <property type="protein sequence ID" value="EXJ82159.1"/>
    <property type="molecule type" value="Genomic_DNA"/>
</dbReference>
<dbReference type="PANTHER" id="PTHR47842:SF3">
    <property type="entry name" value="DUF676 DOMAIN-CONTAINING PROTEIN"/>
    <property type="match status" value="1"/>
</dbReference>
<gene>
    <name evidence="3" type="ORF">A1O1_08228</name>
</gene>
<dbReference type="STRING" id="1182541.W9YIN1"/>
<dbReference type="SUPFAM" id="SSF53474">
    <property type="entry name" value="alpha/beta-Hydrolases"/>
    <property type="match status" value="1"/>
</dbReference>
<dbReference type="Pfam" id="PF12697">
    <property type="entry name" value="Abhydrolase_6"/>
    <property type="match status" value="1"/>
</dbReference>
<dbReference type="HOGENOM" id="CLU_008869_0_0_1"/>
<evidence type="ECO:0000313" key="4">
    <source>
        <dbReference type="Proteomes" id="UP000019484"/>
    </source>
</evidence>
<proteinExistence type="predicted"/>
<sequence>MYPPARSPVAHGGQYLSPALQPSTESPYFGGIHDPRSSSTQSLGLVKSASDERRTLLIVYIHGFLGDETSFQSFPAHVHGLLTRALAQTHVVYTKIYPRYKSRENITVARDALSNWLAPHEAESTDIVLVGHSLGGILGAEVVLLPSDNELDSHVLRHRILGLIAFDTPFLGMHPGVVTTGIASLFRAPAQLEGSPPPDPTLFPDPFAMPQDPTYNPSYANDVLLANRKGKIQKAWYFWNKHAGELAKAARNYVSSHLEFGGCLADYMGLRKRYRAIRALEDVQEIMKPRASNGRLMKRVRFVNYYTASTGPVKERPPDPVETSLTETGVEHVKPTSNGSTQSGKGAASASPRLSMEEYRNSEMLVEDIAQLDINTDSTDPAHDSTVPSTDANALDLAASGQNDGGDADAINETALQSSILEQSLGFSQVDGSPKTPKEDSGWDTKPSEGTEGVVEGRMEDDKDHLQAGAEAAKQQGVQDILADEEQSTNLTAENGEEHPSLDVQETHTIKKQKDRKFCALPAKDRQTGERDHTWVRVHMEGIDEVVAHTSLFNIGETYAKLVGDTVERIESWVAEDASTRFILAELDNDI</sequence>
<accession>W9YIN1</accession>